<name>A0A2S9IA12_9GAMM</name>
<dbReference type="OrthoDB" id="5298181at2"/>
<dbReference type="AlphaFoldDB" id="A0A2S9IA12"/>
<dbReference type="Proteomes" id="UP000239181">
    <property type="component" value="Unassembled WGS sequence"/>
</dbReference>
<protein>
    <submittedName>
        <fullName evidence="1">CopG family transcriptional regulator</fullName>
    </submittedName>
</protein>
<dbReference type="PANTHER" id="PTHR40688:SF2">
    <property type="entry name" value="RIBBON-HELIX-HELIX PROTEIN COPG DOMAIN-CONTAINING PROTEIN"/>
    <property type="match status" value="1"/>
</dbReference>
<evidence type="ECO:0000313" key="1">
    <source>
        <dbReference type="EMBL" id="PRD14640.1"/>
    </source>
</evidence>
<gene>
    <name evidence="1" type="ORF">CQW29_15155</name>
</gene>
<reference evidence="1 2" key="1">
    <citation type="submission" date="2017-10" db="EMBL/GenBank/DDBJ databases">
        <title>Draft genome of two endophytic bacteria isolated from 'guarana' Paullinia cupana (Mart.) Ducke.</title>
        <authorList>
            <person name="Siqueira K.A."/>
            <person name="Liotti R.G."/>
            <person name="Mendes T.A."/>
            <person name="Soares M.A."/>
        </authorList>
    </citation>
    <scope>NUCLEOTIDE SEQUENCE [LARGE SCALE GENOMIC DNA]</scope>
    <source>
        <strain evidence="1 2">342</strain>
    </source>
</reference>
<keyword evidence="2" id="KW-1185">Reference proteome</keyword>
<evidence type="ECO:0000313" key="2">
    <source>
        <dbReference type="Proteomes" id="UP000239181"/>
    </source>
</evidence>
<dbReference type="PANTHER" id="PTHR40688">
    <property type="match status" value="1"/>
</dbReference>
<dbReference type="EMBL" id="PDET01000010">
    <property type="protein sequence ID" value="PRD14640.1"/>
    <property type="molecule type" value="Genomic_DNA"/>
</dbReference>
<proteinExistence type="predicted"/>
<accession>A0A2S9IA12</accession>
<dbReference type="InterPro" id="IPR052991">
    <property type="entry name" value="Non-func_TypeII_TA_Antitoxin"/>
</dbReference>
<sequence length="93" mass="10257">MGQTKTRAVSACVTLEMAEKLDRIAADYSCSQELLIKQALQDLIDQEEQRHLMTLEALAAVDEGRVVAHDDVMQWAKSLGTENALSVPKSGKR</sequence>
<organism evidence="1 2">
    <name type="scientific">Pantoea coffeiphila</name>
    <dbReference type="NCBI Taxonomy" id="1465635"/>
    <lineage>
        <taxon>Bacteria</taxon>
        <taxon>Pseudomonadati</taxon>
        <taxon>Pseudomonadota</taxon>
        <taxon>Gammaproteobacteria</taxon>
        <taxon>Enterobacterales</taxon>
        <taxon>Erwiniaceae</taxon>
        <taxon>Pantoea</taxon>
    </lineage>
</organism>
<comment type="caution">
    <text evidence="1">The sequence shown here is derived from an EMBL/GenBank/DDBJ whole genome shotgun (WGS) entry which is preliminary data.</text>
</comment>